<protein>
    <submittedName>
        <fullName evidence="2">Uncharacterized protein</fullName>
    </submittedName>
</protein>
<feature type="region of interest" description="Disordered" evidence="1">
    <location>
        <begin position="1"/>
        <end position="29"/>
    </location>
</feature>
<dbReference type="EMBL" id="LT629710">
    <property type="protein sequence ID" value="SDP33812.1"/>
    <property type="molecule type" value="Genomic_DNA"/>
</dbReference>
<reference evidence="2 3" key="1">
    <citation type="submission" date="2016-10" db="EMBL/GenBank/DDBJ databases">
        <authorList>
            <person name="de Groot N.N."/>
        </authorList>
    </citation>
    <scope>NUCLEOTIDE SEQUENCE [LARGE SCALE GENOMIC DNA]</scope>
    <source>
        <strain evidence="3">P4-7,KCTC 19426,CECT 7604</strain>
    </source>
</reference>
<evidence type="ECO:0000313" key="3">
    <source>
        <dbReference type="Proteomes" id="UP000198741"/>
    </source>
</evidence>
<proteinExistence type="predicted"/>
<evidence type="ECO:0000256" key="1">
    <source>
        <dbReference type="SAM" id="MobiDB-lite"/>
    </source>
</evidence>
<keyword evidence="3" id="KW-1185">Reference proteome</keyword>
<organism evidence="2 3">
    <name type="scientific">Nakamurella panacisegetis</name>
    <dbReference type="NCBI Taxonomy" id="1090615"/>
    <lineage>
        <taxon>Bacteria</taxon>
        <taxon>Bacillati</taxon>
        <taxon>Actinomycetota</taxon>
        <taxon>Actinomycetes</taxon>
        <taxon>Nakamurellales</taxon>
        <taxon>Nakamurellaceae</taxon>
        <taxon>Nakamurella</taxon>
    </lineage>
</organism>
<evidence type="ECO:0000313" key="2">
    <source>
        <dbReference type="EMBL" id="SDP33812.1"/>
    </source>
</evidence>
<gene>
    <name evidence="2" type="ORF">SAMN04515671_3782</name>
</gene>
<dbReference type="RefSeq" id="WP_157695526.1">
    <property type="nucleotide sequence ID" value="NZ_LT629710.1"/>
</dbReference>
<dbReference type="AlphaFoldDB" id="A0A1H0RW76"/>
<sequence>MCSRAGLARASSKPSWLSPANDHIDQRDEADRDTVVGILDVEIAGHVATIGTIATHPGPRAVEYSFKSTNKSNVNGTGFAYLTSGPGQVGTNGSWTQGNGKNYKGTVLTVGVGMGVVIYVPPYNGDRMWDGGKTKDANCSATTCHY</sequence>
<accession>A0A1H0RW76</accession>
<name>A0A1H0RW76_9ACTN</name>
<dbReference type="Proteomes" id="UP000198741">
    <property type="component" value="Chromosome I"/>
</dbReference>